<reference evidence="10" key="1">
    <citation type="submission" date="2020-05" db="EMBL/GenBank/DDBJ databases">
        <title>Mycena genomes resolve the evolution of fungal bioluminescence.</title>
        <authorList>
            <person name="Tsai I.J."/>
        </authorList>
    </citation>
    <scope>NUCLEOTIDE SEQUENCE</scope>
    <source>
        <strain evidence="10">CCC161011</strain>
    </source>
</reference>
<evidence type="ECO:0000256" key="7">
    <source>
        <dbReference type="ARBA" id="ARBA00023033"/>
    </source>
</evidence>
<keyword evidence="9" id="KW-0812">Transmembrane</keyword>
<dbReference type="PANTHER" id="PTHR24287:SF1">
    <property type="entry name" value="P450, PUTATIVE (EUROFUNG)-RELATED"/>
    <property type="match status" value="1"/>
</dbReference>
<evidence type="ECO:0000256" key="5">
    <source>
        <dbReference type="ARBA" id="ARBA00023002"/>
    </source>
</evidence>
<protein>
    <submittedName>
        <fullName evidence="10">Cytochrome P450 monooxygenase pc-3</fullName>
    </submittedName>
</protein>
<comment type="similarity">
    <text evidence="2">Belongs to the cytochrome P450 family.</text>
</comment>
<keyword evidence="5" id="KW-0560">Oxidoreductase</keyword>
<feature type="binding site" description="axial binding residue" evidence="8">
    <location>
        <position position="665"/>
    </location>
    <ligand>
        <name>heme</name>
        <dbReference type="ChEBI" id="CHEBI:30413"/>
    </ligand>
    <ligandPart>
        <name>Fe</name>
        <dbReference type="ChEBI" id="CHEBI:18248"/>
    </ligandPart>
</feature>
<dbReference type="SUPFAM" id="SSF48264">
    <property type="entry name" value="Cytochrome P450"/>
    <property type="match status" value="1"/>
</dbReference>
<evidence type="ECO:0000256" key="8">
    <source>
        <dbReference type="PIRSR" id="PIRSR602401-1"/>
    </source>
</evidence>
<keyword evidence="9" id="KW-1133">Transmembrane helix</keyword>
<dbReference type="PROSITE" id="PS00086">
    <property type="entry name" value="CYTOCHROME_P450"/>
    <property type="match status" value="1"/>
</dbReference>
<organism evidence="10 11">
    <name type="scientific">Mycena venus</name>
    <dbReference type="NCBI Taxonomy" id="2733690"/>
    <lineage>
        <taxon>Eukaryota</taxon>
        <taxon>Fungi</taxon>
        <taxon>Dikarya</taxon>
        <taxon>Basidiomycota</taxon>
        <taxon>Agaricomycotina</taxon>
        <taxon>Agaricomycetes</taxon>
        <taxon>Agaricomycetidae</taxon>
        <taxon>Agaricales</taxon>
        <taxon>Marasmiineae</taxon>
        <taxon>Mycenaceae</taxon>
        <taxon>Mycena</taxon>
    </lineage>
</organism>
<keyword evidence="3 8" id="KW-0349">Heme</keyword>
<dbReference type="InterPro" id="IPR017972">
    <property type="entry name" value="Cyt_P450_CS"/>
</dbReference>
<dbReference type="AlphaFoldDB" id="A0A8H6XGX2"/>
<evidence type="ECO:0000313" key="11">
    <source>
        <dbReference type="Proteomes" id="UP000620124"/>
    </source>
</evidence>
<comment type="caution">
    <text evidence="10">The sequence shown here is derived from an EMBL/GenBank/DDBJ whole genome shotgun (WGS) entry which is preliminary data.</text>
</comment>
<dbReference type="OrthoDB" id="1470350at2759"/>
<evidence type="ECO:0000313" key="10">
    <source>
        <dbReference type="EMBL" id="KAF7340297.1"/>
    </source>
</evidence>
<dbReference type="InterPro" id="IPR036396">
    <property type="entry name" value="Cyt_P450_sf"/>
</dbReference>
<dbReference type="GO" id="GO:0016705">
    <property type="term" value="F:oxidoreductase activity, acting on paired donors, with incorporation or reduction of molecular oxygen"/>
    <property type="evidence" value="ECO:0007669"/>
    <property type="project" value="InterPro"/>
</dbReference>
<evidence type="ECO:0000256" key="2">
    <source>
        <dbReference type="ARBA" id="ARBA00010617"/>
    </source>
</evidence>
<feature type="transmembrane region" description="Helical" evidence="9">
    <location>
        <begin position="200"/>
        <end position="221"/>
    </location>
</feature>
<keyword evidence="9" id="KW-0472">Membrane</keyword>
<dbReference type="GO" id="GO:0005506">
    <property type="term" value="F:iron ion binding"/>
    <property type="evidence" value="ECO:0007669"/>
    <property type="project" value="InterPro"/>
</dbReference>
<dbReference type="InterPro" id="IPR001128">
    <property type="entry name" value="Cyt_P450"/>
</dbReference>
<dbReference type="PRINTS" id="PR00463">
    <property type="entry name" value="EP450I"/>
</dbReference>
<accession>A0A8H6XGX2</accession>
<keyword evidence="4 8" id="KW-0479">Metal-binding</keyword>
<dbReference type="Proteomes" id="UP000620124">
    <property type="component" value="Unassembled WGS sequence"/>
</dbReference>
<dbReference type="PRINTS" id="PR00385">
    <property type="entry name" value="P450"/>
</dbReference>
<keyword evidence="7 10" id="KW-0503">Monooxygenase</keyword>
<feature type="transmembrane region" description="Helical" evidence="9">
    <location>
        <begin position="172"/>
        <end position="194"/>
    </location>
</feature>
<evidence type="ECO:0000256" key="1">
    <source>
        <dbReference type="ARBA" id="ARBA00001971"/>
    </source>
</evidence>
<sequence>MRSSQLGRLILQRGSTVKHSSKITLRGWQAIRAEGLPVQRTMGLIAQVEANLCSELAARVTRGLVAVEFRLSVRSALFSHRHTLPKFELDDLDLGEQHARRTSVSRSLNCAHTLTGLPIGSSTWILCIRTDLDEGGIELSVSLDRVISLTECTFAPRPREKRKTMLSVGVRYLFRLLPVLLLPPLSTAYILSVIGLRLHATIYVLLSLLSLPCGLVVMVQWNGYSDRRQARELNAVLPPRIVDKSIGGLRTLRSMVENVQRGYFADNLAEWSRTLGPVFNIRIMFENRMFTTEPEHIKSILSTNFNSFEKGSHFRFQFSSLLGTGIFNVDDDLWKFHRGISRPFFTKERISDLQGYIQHSDMAVVRVKSGCPIDFQDLVSRYTLDWATDVLFGANVGSLGGTLPSPSSPGMPMSDSNLTPADAFMRSFQAAEMQASMRTRFGPLWPLLELRRDEVKHHMAPVYKFVTPIIRTAVERNRTRNEAKQADVEELTFLDYLVQHTQDMTMLRDATVNMLVAGRDTNTFLLSAAIYGLAEHPSVLSRLRAEILDAFGTSGTPTFHDLRTLKYLRAVLNETMRMWAPVPINIRKSKKAALWAPVVPGGKPFCVPAKTKVSFSVFLMHRRKDLWGPDADQYDPDRFLDERYHKYLAPNPYIFLPFNGGPRTCLGSEVAYNQATFFLIRLLQKFSDIELAPEAQPAEFVPKWSGREKVWFTSHISMYYKGGLWVKMKRADSDE</sequence>
<dbReference type="PANTHER" id="PTHR24287">
    <property type="entry name" value="P450, PUTATIVE (EUROFUNG)-RELATED"/>
    <property type="match status" value="1"/>
</dbReference>
<evidence type="ECO:0000256" key="6">
    <source>
        <dbReference type="ARBA" id="ARBA00023004"/>
    </source>
</evidence>
<dbReference type="GO" id="GO:0020037">
    <property type="term" value="F:heme binding"/>
    <property type="evidence" value="ECO:0007669"/>
    <property type="project" value="InterPro"/>
</dbReference>
<dbReference type="InterPro" id="IPR002401">
    <property type="entry name" value="Cyt_P450_E_grp-I"/>
</dbReference>
<evidence type="ECO:0000256" key="9">
    <source>
        <dbReference type="SAM" id="Phobius"/>
    </source>
</evidence>
<name>A0A8H6XGX2_9AGAR</name>
<dbReference type="EMBL" id="JACAZI010000019">
    <property type="protein sequence ID" value="KAF7340297.1"/>
    <property type="molecule type" value="Genomic_DNA"/>
</dbReference>
<dbReference type="InterPro" id="IPR047146">
    <property type="entry name" value="Cyt_P450_E_CYP52_fungi"/>
</dbReference>
<proteinExistence type="inferred from homology"/>
<dbReference type="Gene3D" id="1.10.630.10">
    <property type="entry name" value="Cytochrome P450"/>
    <property type="match status" value="1"/>
</dbReference>
<evidence type="ECO:0000256" key="3">
    <source>
        <dbReference type="ARBA" id="ARBA00022617"/>
    </source>
</evidence>
<evidence type="ECO:0000256" key="4">
    <source>
        <dbReference type="ARBA" id="ARBA00022723"/>
    </source>
</evidence>
<dbReference type="GO" id="GO:0004497">
    <property type="term" value="F:monooxygenase activity"/>
    <property type="evidence" value="ECO:0007669"/>
    <property type="project" value="UniProtKB-KW"/>
</dbReference>
<keyword evidence="11" id="KW-1185">Reference proteome</keyword>
<comment type="cofactor">
    <cofactor evidence="1 8">
        <name>heme</name>
        <dbReference type="ChEBI" id="CHEBI:30413"/>
    </cofactor>
</comment>
<dbReference type="Pfam" id="PF00067">
    <property type="entry name" value="p450"/>
    <property type="match status" value="1"/>
</dbReference>
<keyword evidence="6 8" id="KW-0408">Iron</keyword>
<gene>
    <name evidence="10" type="ORF">MVEN_01948800</name>
</gene>